<dbReference type="Proteomes" id="UP000184501">
    <property type="component" value="Unassembled WGS sequence"/>
</dbReference>
<evidence type="ECO:0000313" key="1">
    <source>
        <dbReference type="EMBL" id="SHF16095.1"/>
    </source>
</evidence>
<dbReference type="EMBL" id="FQVN01000002">
    <property type="protein sequence ID" value="SHF16095.1"/>
    <property type="molecule type" value="Genomic_DNA"/>
</dbReference>
<sequence length="59" mass="6577">MYDSPVSWGADLAALVRLTATGRLHPQIDHHLPWSRVGDALTMLAERRLRGKAVFHLGD</sequence>
<accession>A0A1M4ZDR5</accession>
<reference evidence="1 2" key="1">
    <citation type="submission" date="2016-11" db="EMBL/GenBank/DDBJ databases">
        <authorList>
            <person name="Jaros S."/>
            <person name="Januszkiewicz K."/>
            <person name="Wedrychowicz H."/>
        </authorList>
    </citation>
    <scope>NUCLEOTIDE SEQUENCE [LARGE SCALE GENOMIC DNA]</scope>
    <source>
        <strain evidence="1 2">DSM 44523</strain>
    </source>
</reference>
<dbReference type="Gene3D" id="3.90.180.10">
    <property type="entry name" value="Medium-chain alcohol dehydrogenases, catalytic domain"/>
    <property type="match status" value="1"/>
</dbReference>
<organism evidence="1 2">
    <name type="scientific">Streptoalloteichus hindustanus</name>
    <dbReference type="NCBI Taxonomy" id="2017"/>
    <lineage>
        <taxon>Bacteria</taxon>
        <taxon>Bacillati</taxon>
        <taxon>Actinomycetota</taxon>
        <taxon>Actinomycetes</taxon>
        <taxon>Pseudonocardiales</taxon>
        <taxon>Pseudonocardiaceae</taxon>
        <taxon>Streptoalloteichus</taxon>
    </lineage>
</organism>
<proteinExistence type="predicted"/>
<gene>
    <name evidence="1" type="ORF">SAMN05444320_102698</name>
</gene>
<dbReference type="Gene3D" id="3.40.50.720">
    <property type="entry name" value="NAD(P)-binding Rossmann-like Domain"/>
    <property type="match status" value="1"/>
</dbReference>
<dbReference type="AlphaFoldDB" id="A0A1M4ZDR5"/>
<protein>
    <submittedName>
        <fullName evidence="1">Zinc-binding dehydrogenase</fullName>
    </submittedName>
</protein>
<keyword evidence="2" id="KW-1185">Reference proteome</keyword>
<name>A0A1M4ZDR5_STRHI</name>
<evidence type="ECO:0000313" key="2">
    <source>
        <dbReference type="Proteomes" id="UP000184501"/>
    </source>
</evidence>
<dbReference type="Pfam" id="PF13602">
    <property type="entry name" value="ADH_zinc_N_2"/>
    <property type="match status" value="1"/>
</dbReference>
<dbReference type="STRING" id="2017.SAMN05444320_102698"/>